<sequence>MLRFLCLCLLLAFAGPATAQPSAAVEQQQVAEAVWHVMRMDSLMPILRDEAVAQGEEMAAGLFPRGGTGRWLDRVRAIHDPVRTRELFLEGMAAVLPRTDLAKVAEGLVFYRTVFGQRMLALENAARVRMRDPAVEAAARDAFAQAVRRRDPRAVRIARLIRAADLIEPNVVGALNGAVAFSKGFQAGGGFPMPLSDSEIVREAWAKEPRMRADTEAWIGAYLFLAYGVLGDAELDRYIAYAGSAGGLALSRLMFAGFDAVVSATSHDMGLAAVAELRGRQL</sequence>
<dbReference type="RefSeq" id="WP_126155011.1">
    <property type="nucleotide sequence ID" value="NZ_UZWE01000036.1"/>
</dbReference>
<proteinExistence type="predicted"/>
<evidence type="ECO:0000313" key="2">
    <source>
        <dbReference type="EMBL" id="VDS09375.1"/>
    </source>
</evidence>
<evidence type="ECO:0000313" key="3">
    <source>
        <dbReference type="Proteomes" id="UP000270743"/>
    </source>
</evidence>
<protein>
    <recommendedName>
        <fullName evidence="4">DUF2059 domain-containing protein</fullName>
    </recommendedName>
</protein>
<reference evidence="2 3" key="1">
    <citation type="submission" date="2018-12" db="EMBL/GenBank/DDBJ databases">
        <authorList>
            <person name="Criscuolo A."/>
        </authorList>
    </citation>
    <scope>NUCLEOTIDE SEQUENCE [LARGE SCALE GENOMIC DNA]</scope>
    <source>
        <strain evidence="2">ACIP1116241</strain>
    </source>
</reference>
<dbReference type="Proteomes" id="UP000270743">
    <property type="component" value="Unassembled WGS sequence"/>
</dbReference>
<dbReference type="AlphaFoldDB" id="A0A447IPA9"/>
<dbReference type="EMBL" id="UZWE01000036">
    <property type="protein sequence ID" value="VDS09375.1"/>
    <property type="molecule type" value="Genomic_DNA"/>
</dbReference>
<organism evidence="2 3">
    <name type="scientific">Paracoccus haematequi</name>
    <dbReference type="NCBI Taxonomy" id="2491866"/>
    <lineage>
        <taxon>Bacteria</taxon>
        <taxon>Pseudomonadati</taxon>
        <taxon>Pseudomonadota</taxon>
        <taxon>Alphaproteobacteria</taxon>
        <taxon>Rhodobacterales</taxon>
        <taxon>Paracoccaceae</taxon>
        <taxon>Paracoccus</taxon>
    </lineage>
</organism>
<dbReference type="OrthoDB" id="7841298at2"/>
<accession>A0A447IPA9</accession>
<feature type="chain" id="PRO_5018990576" description="DUF2059 domain-containing protein" evidence="1">
    <location>
        <begin position="20"/>
        <end position="282"/>
    </location>
</feature>
<keyword evidence="1" id="KW-0732">Signal</keyword>
<evidence type="ECO:0008006" key="4">
    <source>
        <dbReference type="Google" id="ProtNLM"/>
    </source>
</evidence>
<feature type="signal peptide" evidence="1">
    <location>
        <begin position="1"/>
        <end position="19"/>
    </location>
</feature>
<keyword evidence="3" id="KW-1185">Reference proteome</keyword>
<gene>
    <name evidence="2" type="ORF">PARHAE_02577</name>
</gene>
<name>A0A447IPA9_9RHOB</name>
<evidence type="ECO:0000256" key="1">
    <source>
        <dbReference type="SAM" id="SignalP"/>
    </source>
</evidence>